<dbReference type="Proteomes" id="UP000799444">
    <property type="component" value="Unassembled WGS sequence"/>
</dbReference>
<feature type="compositionally biased region" description="Basic and acidic residues" evidence="1">
    <location>
        <begin position="794"/>
        <end position="810"/>
    </location>
</feature>
<proteinExistence type="predicted"/>
<accession>A0A9P4QQA1</accession>
<dbReference type="AlphaFoldDB" id="A0A9P4QQA1"/>
<feature type="compositionally biased region" description="Basic and acidic residues" evidence="1">
    <location>
        <begin position="461"/>
        <end position="471"/>
    </location>
</feature>
<feature type="compositionally biased region" description="Low complexity" evidence="1">
    <location>
        <begin position="1105"/>
        <end position="1118"/>
    </location>
</feature>
<feature type="compositionally biased region" description="Low complexity" evidence="1">
    <location>
        <begin position="579"/>
        <end position="589"/>
    </location>
</feature>
<feature type="region of interest" description="Disordered" evidence="1">
    <location>
        <begin position="270"/>
        <end position="318"/>
    </location>
</feature>
<name>A0A9P4QQA1_9PLEO</name>
<feature type="region of interest" description="Disordered" evidence="1">
    <location>
        <begin position="401"/>
        <end position="589"/>
    </location>
</feature>
<evidence type="ECO:0000256" key="1">
    <source>
        <dbReference type="SAM" id="MobiDB-lite"/>
    </source>
</evidence>
<feature type="region of interest" description="Disordered" evidence="1">
    <location>
        <begin position="226"/>
        <end position="249"/>
    </location>
</feature>
<feature type="compositionally biased region" description="Polar residues" evidence="1">
    <location>
        <begin position="277"/>
        <end position="305"/>
    </location>
</feature>
<feature type="region of interest" description="Disordered" evidence="1">
    <location>
        <begin position="708"/>
        <end position="914"/>
    </location>
</feature>
<feature type="region of interest" description="Disordered" evidence="1">
    <location>
        <begin position="1020"/>
        <end position="1167"/>
    </location>
</feature>
<dbReference type="EMBL" id="ML996243">
    <property type="protein sequence ID" value="KAF2729503.1"/>
    <property type="molecule type" value="Genomic_DNA"/>
</dbReference>
<organism evidence="2 3">
    <name type="scientific">Polyplosphaeria fusca</name>
    <dbReference type="NCBI Taxonomy" id="682080"/>
    <lineage>
        <taxon>Eukaryota</taxon>
        <taxon>Fungi</taxon>
        <taxon>Dikarya</taxon>
        <taxon>Ascomycota</taxon>
        <taxon>Pezizomycotina</taxon>
        <taxon>Dothideomycetes</taxon>
        <taxon>Pleosporomycetidae</taxon>
        <taxon>Pleosporales</taxon>
        <taxon>Tetraplosphaeriaceae</taxon>
        <taxon>Polyplosphaeria</taxon>
    </lineage>
</organism>
<feature type="compositionally biased region" description="Polar residues" evidence="1">
    <location>
        <begin position="1047"/>
        <end position="1063"/>
    </location>
</feature>
<feature type="compositionally biased region" description="Polar residues" evidence="1">
    <location>
        <begin position="473"/>
        <end position="482"/>
    </location>
</feature>
<feature type="compositionally biased region" description="Polar residues" evidence="1">
    <location>
        <begin position="708"/>
        <end position="722"/>
    </location>
</feature>
<feature type="compositionally biased region" description="Basic and acidic residues" evidence="1">
    <location>
        <begin position="835"/>
        <end position="848"/>
    </location>
</feature>
<protein>
    <recommendedName>
        <fullName evidence="4">Telomere replication protein EST3</fullName>
    </recommendedName>
</protein>
<reference evidence="2" key="1">
    <citation type="journal article" date="2020" name="Stud. Mycol.">
        <title>101 Dothideomycetes genomes: a test case for predicting lifestyles and emergence of pathogens.</title>
        <authorList>
            <person name="Haridas S."/>
            <person name="Albert R."/>
            <person name="Binder M."/>
            <person name="Bloem J."/>
            <person name="Labutti K."/>
            <person name="Salamov A."/>
            <person name="Andreopoulos B."/>
            <person name="Baker S."/>
            <person name="Barry K."/>
            <person name="Bills G."/>
            <person name="Bluhm B."/>
            <person name="Cannon C."/>
            <person name="Castanera R."/>
            <person name="Culley D."/>
            <person name="Daum C."/>
            <person name="Ezra D."/>
            <person name="Gonzalez J."/>
            <person name="Henrissat B."/>
            <person name="Kuo A."/>
            <person name="Liang C."/>
            <person name="Lipzen A."/>
            <person name="Lutzoni F."/>
            <person name="Magnuson J."/>
            <person name="Mondo S."/>
            <person name="Nolan M."/>
            <person name="Ohm R."/>
            <person name="Pangilinan J."/>
            <person name="Park H.-J."/>
            <person name="Ramirez L."/>
            <person name="Alfaro M."/>
            <person name="Sun H."/>
            <person name="Tritt A."/>
            <person name="Yoshinaga Y."/>
            <person name="Zwiers L.-H."/>
            <person name="Turgeon B."/>
            <person name="Goodwin S."/>
            <person name="Spatafora J."/>
            <person name="Crous P."/>
            <person name="Grigoriev I."/>
        </authorList>
    </citation>
    <scope>NUCLEOTIDE SEQUENCE</scope>
    <source>
        <strain evidence="2">CBS 125425</strain>
    </source>
</reference>
<gene>
    <name evidence="2" type="ORF">EJ04DRAFT_66210</name>
</gene>
<evidence type="ECO:0000313" key="3">
    <source>
        <dbReference type="Proteomes" id="UP000799444"/>
    </source>
</evidence>
<feature type="compositionally biased region" description="Polar residues" evidence="1">
    <location>
        <begin position="1141"/>
        <end position="1160"/>
    </location>
</feature>
<feature type="compositionally biased region" description="Basic and acidic residues" evidence="1">
    <location>
        <begin position="1086"/>
        <end position="1098"/>
    </location>
</feature>
<keyword evidence="3" id="KW-1185">Reference proteome</keyword>
<evidence type="ECO:0008006" key="4">
    <source>
        <dbReference type="Google" id="ProtNLM"/>
    </source>
</evidence>
<sequence>MDCPLTHWLEESIALDLRRADSWLQKKAGHKQHPDDGWSGLFVDNGSNLDIASEVYHPNQALVQIIQSDPLVISDGDAFIETRLSRACRIDLKRDHPGVDIPNSLHGLLTVRKYTVRYTSYGPPLQKLQLILDDVAWHATSPTDRIGQPKHLRLCRRVTDSLRLLHKTREKGDCYTVSSTQPDVMPGSDPYDEENEAGNSTLGSQVAFGTQAPALARRQLQGAGVPLMSGHHYSRTGHVSAPVQPKNINPHAQDLLNVLNRGRAAAVAPVHSPLPQQPSDTVGEISQQEDSTPSALPQDSPSGAQQLDPISPPQDDTLEETLPSIEQEGSGQSNDFPHGAATIFGPNWMRGFTFDRNTATIPSDQRKLLDRPEAWSKPPPGLRFPHPNVPIHILRDIGVVSGGDGPAEPESAAESAVDLPDIDEDNGSEVSWSSSIPPPSPKPLAIHKTTNLPPDSSLPEAKPDFDRRETDYPSISNGQKDPTISGGEVAHAVPSSPPVMITNNDSDDDMETQIPGALGDDDHHMDIDAPAVKEPVPPSAGGFSKRKSVVQVKETPYPKTKSVRPTLQTLPTSSVENRISSGTSGSTSIVFGTYKENSSSAPKETADDAAFLTPELCPETGKLKIPSPEVDDVPMIDAPAIKEDVQKPHVDPAASFTIDRQGVINVTAESNLASARELLQESATITSEPSARSPDISMAEEVVNVTAESNLASAQGSFQEPATATGEPSPRSRMNRQKVVNLVVVETHRESARSSLQEPATATGKPSPRSPDVSMAEGDPQLAVTEAAYPVREPLAKRRPDVSPRKLDPRKLKKRGLKILGFEDSPEAEPLASYESKHTYAERKRAERSSTAPRNPSLDVSEPPNTLQYPQAETVGSFARNSPRTLGKPKSRAITDDLGNGAFSTAASPEPQRPTSIFDAFKSTYPQYTGNQTHFVAQCRQIHELELEDKMVPKWMWDDFIVRNRTDYKDYILDCFNRGEDPLPYHRFYKDHAQNTIYNEGIIADLATVQKASEQLGHTLRPAEQRTPPLKPAVHKPAPSDRVLPWLQQSSPAASQTRRNIQTPDRPHRSTSGTVEKHRPSPMSRSDAKDRRPLERSHHSLPNVPSQQQSPASTSQAPQPQPQPPIKSAGDPFRAFVLGQQKMTSWTGQTGVSRPSSTASRSRDREG</sequence>
<feature type="compositionally biased region" description="Low complexity" evidence="1">
    <location>
        <begin position="406"/>
        <end position="416"/>
    </location>
</feature>
<feature type="compositionally biased region" description="Polar residues" evidence="1">
    <location>
        <begin position="563"/>
        <end position="578"/>
    </location>
</feature>
<feature type="region of interest" description="Disordered" evidence="1">
    <location>
        <begin position="179"/>
        <end position="200"/>
    </location>
</feature>
<dbReference type="OrthoDB" id="3538943at2759"/>
<evidence type="ECO:0000313" key="2">
    <source>
        <dbReference type="EMBL" id="KAF2729503.1"/>
    </source>
</evidence>
<comment type="caution">
    <text evidence="2">The sequence shown here is derived from an EMBL/GenBank/DDBJ whole genome shotgun (WGS) entry which is preliminary data.</text>
</comment>